<proteinExistence type="predicted"/>
<evidence type="ECO:0000313" key="6">
    <source>
        <dbReference type="EMBL" id="RPD57255.1"/>
    </source>
</evidence>
<dbReference type="OrthoDB" id="655030at2759"/>
<evidence type="ECO:0000256" key="5">
    <source>
        <dbReference type="SAM" id="MobiDB-lite"/>
    </source>
</evidence>
<feature type="region of interest" description="Disordered" evidence="5">
    <location>
        <begin position="126"/>
        <end position="202"/>
    </location>
</feature>
<dbReference type="EMBL" id="ML122282">
    <property type="protein sequence ID" value="RPD57255.1"/>
    <property type="molecule type" value="Genomic_DNA"/>
</dbReference>
<evidence type="ECO:0000313" key="7">
    <source>
        <dbReference type="Proteomes" id="UP000313359"/>
    </source>
</evidence>
<name>A0A5C2S1A0_9APHY</name>
<dbReference type="PANTHER" id="PTHR46972:SF1">
    <property type="entry name" value="FAD DEPENDENT OXIDOREDUCTASE DOMAIN-CONTAINING PROTEIN"/>
    <property type="match status" value="1"/>
</dbReference>
<accession>A0A5C2S1A0</accession>
<evidence type="ECO:0000256" key="4">
    <source>
        <dbReference type="ARBA" id="ARBA00023033"/>
    </source>
</evidence>
<evidence type="ECO:0008006" key="8">
    <source>
        <dbReference type="Google" id="ProtNLM"/>
    </source>
</evidence>
<dbReference type="InterPro" id="IPR036188">
    <property type="entry name" value="FAD/NAD-bd_sf"/>
</dbReference>
<dbReference type="Proteomes" id="UP000313359">
    <property type="component" value="Unassembled WGS sequence"/>
</dbReference>
<sequence>MKHSRPKDEEMKMYDASGKLHLHHPQQKPEDIRPEIDRTILRQILLDACPANAIKWDHALSSAMPFEDDQRELSFANGLKIVCDFLVGVDSANSLIRSLVFLATFFYYMANDIQISPRPFDCLLSEPEGRSRRDRPINHARPPGREDARKSGQRRRPHSHARLLPRPRRTDRLFLSRRGAQGPHGEVRGLGVMDAQAHQVPR</sequence>
<gene>
    <name evidence="6" type="ORF">L227DRAFT_234830</name>
</gene>
<dbReference type="SUPFAM" id="SSF51905">
    <property type="entry name" value="FAD/NAD(P)-binding domain"/>
    <property type="match status" value="1"/>
</dbReference>
<keyword evidence="2" id="KW-0274">FAD</keyword>
<organism evidence="6 7">
    <name type="scientific">Lentinus tigrinus ALCF2SS1-6</name>
    <dbReference type="NCBI Taxonomy" id="1328759"/>
    <lineage>
        <taxon>Eukaryota</taxon>
        <taxon>Fungi</taxon>
        <taxon>Dikarya</taxon>
        <taxon>Basidiomycota</taxon>
        <taxon>Agaricomycotina</taxon>
        <taxon>Agaricomycetes</taxon>
        <taxon>Polyporales</taxon>
        <taxon>Polyporaceae</taxon>
        <taxon>Lentinus</taxon>
    </lineage>
</organism>
<evidence type="ECO:0000256" key="2">
    <source>
        <dbReference type="ARBA" id="ARBA00022827"/>
    </source>
</evidence>
<dbReference type="Gene3D" id="3.50.50.60">
    <property type="entry name" value="FAD/NAD(P)-binding domain"/>
    <property type="match status" value="1"/>
</dbReference>
<evidence type="ECO:0000256" key="3">
    <source>
        <dbReference type="ARBA" id="ARBA00023002"/>
    </source>
</evidence>
<dbReference type="PANTHER" id="PTHR46972">
    <property type="entry name" value="MONOOXYGENASE ASQM-RELATED"/>
    <property type="match status" value="1"/>
</dbReference>
<reference evidence="6" key="1">
    <citation type="journal article" date="2018" name="Genome Biol. Evol.">
        <title>Genomics and development of Lentinus tigrinus, a white-rot wood-decaying mushroom with dimorphic fruiting bodies.</title>
        <authorList>
            <person name="Wu B."/>
            <person name="Xu Z."/>
            <person name="Knudson A."/>
            <person name="Carlson A."/>
            <person name="Chen N."/>
            <person name="Kovaka S."/>
            <person name="LaButti K."/>
            <person name="Lipzen A."/>
            <person name="Pennachio C."/>
            <person name="Riley R."/>
            <person name="Schakwitz W."/>
            <person name="Umezawa K."/>
            <person name="Ohm R.A."/>
            <person name="Grigoriev I.V."/>
            <person name="Nagy L.G."/>
            <person name="Gibbons J."/>
            <person name="Hibbett D."/>
        </authorList>
    </citation>
    <scope>NUCLEOTIDE SEQUENCE [LARGE SCALE GENOMIC DNA]</scope>
    <source>
        <strain evidence="6">ALCF2SS1-6</strain>
    </source>
</reference>
<keyword evidence="1" id="KW-0285">Flavoprotein</keyword>
<dbReference type="GO" id="GO:0004497">
    <property type="term" value="F:monooxygenase activity"/>
    <property type="evidence" value="ECO:0007669"/>
    <property type="project" value="UniProtKB-KW"/>
</dbReference>
<keyword evidence="4" id="KW-0503">Monooxygenase</keyword>
<dbReference type="STRING" id="1328759.A0A5C2S1A0"/>
<protein>
    <recommendedName>
        <fullName evidence="8">FAD-binding domain-containing protein</fullName>
    </recommendedName>
</protein>
<keyword evidence="7" id="KW-1185">Reference proteome</keyword>
<feature type="compositionally biased region" description="Basic and acidic residues" evidence="5">
    <location>
        <begin position="127"/>
        <end position="150"/>
    </location>
</feature>
<keyword evidence="3" id="KW-0560">Oxidoreductase</keyword>
<feature type="compositionally biased region" description="Basic residues" evidence="5">
    <location>
        <begin position="151"/>
        <end position="167"/>
    </location>
</feature>
<dbReference type="AlphaFoldDB" id="A0A5C2S1A0"/>
<evidence type="ECO:0000256" key="1">
    <source>
        <dbReference type="ARBA" id="ARBA00022630"/>
    </source>
</evidence>